<comment type="caution">
    <text evidence="2">The sequence shown here is derived from an EMBL/GenBank/DDBJ whole genome shotgun (WGS) entry which is preliminary data.</text>
</comment>
<dbReference type="EMBL" id="MHUW01000019">
    <property type="protein sequence ID" value="OHA83305.1"/>
    <property type="molecule type" value="Genomic_DNA"/>
</dbReference>
<feature type="transmembrane region" description="Helical" evidence="1">
    <location>
        <begin position="53"/>
        <end position="77"/>
    </location>
</feature>
<dbReference type="AlphaFoldDB" id="A0A1G2SE98"/>
<feature type="transmembrane region" description="Helical" evidence="1">
    <location>
        <begin position="28"/>
        <end position="46"/>
    </location>
</feature>
<dbReference type="STRING" id="1802727.A2937_04105"/>
<keyword evidence="1" id="KW-0812">Transmembrane</keyword>
<dbReference type="Proteomes" id="UP000177987">
    <property type="component" value="Unassembled WGS sequence"/>
</dbReference>
<feature type="transmembrane region" description="Helical" evidence="1">
    <location>
        <begin position="89"/>
        <end position="110"/>
    </location>
</feature>
<dbReference type="PANTHER" id="PTHR37309">
    <property type="entry name" value="SLR0284 PROTEIN"/>
    <property type="match status" value="1"/>
</dbReference>
<gene>
    <name evidence="2" type="ORF">A2937_04105</name>
</gene>
<keyword evidence="1" id="KW-1133">Transmembrane helix</keyword>
<proteinExistence type="predicted"/>
<keyword evidence="1" id="KW-0472">Membrane</keyword>
<dbReference type="PANTHER" id="PTHR37309:SF1">
    <property type="entry name" value="SLR0284 PROTEIN"/>
    <property type="match status" value="1"/>
</dbReference>
<evidence type="ECO:0000256" key="1">
    <source>
        <dbReference type="SAM" id="Phobius"/>
    </source>
</evidence>
<name>A0A1G2SE98_9BACT</name>
<evidence type="ECO:0008006" key="4">
    <source>
        <dbReference type="Google" id="ProtNLM"/>
    </source>
</evidence>
<evidence type="ECO:0000313" key="2">
    <source>
        <dbReference type="EMBL" id="OHA83305.1"/>
    </source>
</evidence>
<reference evidence="2 3" key="1">
    <citation type="journal article" date="2016" name="Nat. Commun.">
        <title>Thousands of microbial genomes shed light on interconnected biogeochemical processes in an aquifer system.</title>
        <authorList>
            <person name="Anantharaman K."/>
            <person name="Brown C.T."/>
            <person name="Hug L.A."/>
            <person name="Sharon I."/>
            <person name="Castelle C.J."/>
            <person name="Probst A.J."/>
            <person name="Thomas B.C."/>
            <person name="Singh A."/>
            <person name="Wilkins M.J."/>
            <person name="Karaoz U."/>
            <person name="Brodie E.L."/>
            <person name="Williams K.H."/>
            <person name="Hubbard S.S."/>
            <person name="Banfield J.F."/>
        </authorList>
    </citation>
    <scope>NUCLEOTIDE SEQUENCE [LARGE SCALE GENOMIC DNA]</scope>
</reference>
<dbReference type="Pfam" id="PF04020">
    <property type="entry name" value="Phage_holin_4_2"/>
    <property type="match status" value="1"/>
</dbReference>
<dbReference type="InterPro" id="IPR007165">
    <property type="entry name" value="Phage_holin_4_2"/>
</dbReference>
<sequence>MRLIAKWIIVALALLALPSFIPGIAIASFSTALLVAFFWGLANLIVRPIILMVLLPITILTLGLFSFVVNALLFWGIGNFVEGFEVANFTAAFLGALAMSVVSVLVGFLLKDRDDE</sequence>
<organism evidence="2 3">
    <name type="scientific">Candidatus Yonathbacteria bacterium RIFCSPLOWO2_01_FULL_47_33b</name>
    <dbReference type="NCBI Taxonomy" id="1802727"/>
    <lineage>
        <taxon>Bacteria</taxon>
        <taxon>Candidatus Yonathiibacteriota</taxon>
    </lineage>
</organism>
<evidence type="ECO:0000313" key="3">
    <source>
        <dbReference type="Proteomes" id="UP000177987"/>
    </source>
</evidence>
<accession>A0A1G2SE98</accession>
<protein>
    <recommendedName>
        <fullName evidence="4">Phage holin family protein</fullName>
    </recommendedName>
</protein>